<protein>
    <submittedName>
        <fullName evidence="1">Uncharacterized protein</fullName>
    </submittedName>
</protein>
<comment type="caution">
    <text evidence="1">The sequence shown here is derived from an EMBL/GenBank/DDBJ whole genome shotgun (WGS) entry which is preliminary data.</text>
</comment>
<name>A0ABT3ZH38_9BURK</name>
<dbReference type="Proteomes" id="UP001082899">
    <property type="component" value="Unassembled WGS sequence"/>
</dbReference>
<evidence type="ECO:0000313" key="1">
    <source>
        <dbReference type="EMBL" id="MCY0385667.1"/>
    </source>
</evidence>
<gene>
    <name evidence="1" type="ORF">OVY01_00105</name>
</gene>
<reference evidence="1" key="1">
    <citation type="submission" date="2022-11" db="EMBL/GenBank/DDBJ databases">
        <title>Robbsia betulipollinis sp. nov., isolated from pollen of birch (Betula pendula).</title>
        <authorList>
            <person name="Shi H."/>
            <person name="Ambika Manirajan B."/>
            <person name="Ratering S."/>
            <person name="Geissler-Plaum R."/>
            <person name="Schnell S."/>
        </authorList>
    </citation>
    <scope>NUCLEOTIDE SEQUENCE</scope>
    <source>
        <strain evidence="1">Bb-Pol-6</strain>
    </source>
</reference>
<dbReference type="EMBL" id="JAPMXC010000001">
    <property type="protein sequence ID" value="MCY0385667.1"/>
    <property type="molecule type" value="Genomic_DNA"/>
</dbReference>
<sequence>MANGLRCWDASGNLTLDVTDRLTRFLGSLSTGTAAGSASIAGFSTGTPWIHVLDSVNPSAATTQAPSVSISGTTISWSYASTTLAKRAVTVLYGVY</sequence>
<dbReference type="RefSeq" id="WP_267844795.1">
    <property type="nucleotide sequence ID" value="NZ_JAPMXC010000001.1"/>
</dbReference>
<accession>A0ABT3ZH38</accession>
<keyword evidence="2" id="KW-1185">Reference proteome</keyword>
<evidence type="ECO:0000313" key="2">
    <source>
        <dbReference type="Proteomes" id="UP001082899"/>
    </source>
</evidence>
<proteinExistence type="predicted"/>
<organism evidence="1 2">
    <name type="scientific">Robbsia betulipollinis</name>
    <dbReference type="NCBI Taxonomy" id="2981849"/>
    <lineage>
        <taxon>Bacteria</taxon>
        <taxon>Pseudomonadati</taxon>
        <taxon>Pseudomonadota</taxon>
        <taxon>Betaproteobacteria</taxon>
        <taxon>Burkholderiales</taxon>
        <taxon>Burkholderiaceae</taxon>
        <taxon>Robbsia</taxon>
    </lineage>
</organism>